<proteinExistence type="predicted"/>
<comment type="caution">
    <text evidence="1">The sequence shown here is derived from an EMBL/GenBank/DDBJ whole genome shotgun (WGS) entry which is preliminary data.</text>
</comment>
<reference evidence="1 2" key="1">
    <citation type="submission" date="2015-07" db="EMBL/GenBank/DDBJ databases">
        <title>Draft Genome Sequence of Streptomyces antibioticus, IMRU 3720 reveals insights in the evolution of actinomycin biosynthetic gene clusters in Streptomyces.</title>
        <authorList>
            <person name="Crnovcic I."/>
            <person name="Ruckert C."/>
            <person name="Kalinowksi J."/>
            <person name="Keller U."/>
        </authorList>
    </citation>
    <scope>NUCLEOTIDE SEQUENCE [LARGE SCALE GENOMIC DNA]</scope>
    <source>
        <strain evidence="1 2">DSM 41481</strain>
    </source>
</reference>
<dbReference type="EMBL" id="LHQL01000013">
    <property type="protein sequence ID" value="OOQ48505.1"/>
    <property type="molecule type" value="Genomic_DNA"/>
</dbReference>
<protein>
    <recommendedName>
        <fullName evidence="3">DUF1801 domain-containing protein</fullName>
    </recommendedName>
</protein>
<evidence type="ECO:0000313" key="2">
    <source>
        <dbReference type="Proteomes" id="UP000190306"/>
    </source>
</evidence>
<organism evidence="1 2">
    <name type="scientific">Streptomyces antibioticus</name>
    <dbReference type="NCBI Taxonomy" id="1890"/>
    <lineage>
        <taxon>Bacteria</taxon>
        <taxon>Bacillati</taxon>
        <taxon>Actinomycetota</taxon>
        <taxon>Actinomycetes</taxon>
        <taxon>Kitasatosporales</taxon>
        <taxon>Streptomycetaceae</taxon>
        <taxon>Streptomyces</taxon>
    </lineage>
</organism>
<name>A0ABX3LGM5_STRAT</name>
<sequence length="76" mass="8279">MSYEVDLAVRVEDVLDDLPAEGRREVIETIAAALVRPELWPAPGGWDGTLTFGPRAWVAFTSFLGGIQVYDAGWTG</sequence>
<gene>
    <name evidence="1" type="ORF">AFM16_26140</name>
</gene>
<dbReference type="Proteomes" id="UP000190306">
    <property type="component" value="Chromosome"/>
</dbReference>
<accession>A0ABX3LGM5</accession>
<keyword evidence="2" id="KW-1185">Reference proteome</keyword>
<evidence type="ECO:0000313" key="1">
    <source>
        <dbReference type="EMBL" id="OOQ48505.1"/>
    </source>
</evidence>
<evidence type="ECO:0008006" key="3">
    <source>
        <dbReference type="Google" id="ProtNLM"/>
    </source>
</evidence>